<dbReference type="GO" id="GO:0032259">
    <property type="term" value="P:methylation"/>
    <property type="evidence" value="ECO:0007669"/>
    <property type="project" value="UniProtKB-KW"/>
</dbReference>
<reference evidence="6" key="1">
    <citation type="submission" date="2021-03" db="EMBL/GenBank/DDBJ databases">
        <authorList>
            <person name="Tagirdzhanova G."/>
        </authorList>
    </citation>
    <scope>NUCLEOTIDE SEQUENCE</scope>
</reference>
<keyword evidence="3 5" id="KW-0808">Transferase</keyword>
<gene>
    <name evidence="6" type="primary">NNT1</name>
    <name evidence="5" type="synonym">EFM7</name>
    <name evidence="6" type="ORF">ALECFALPRED_000837</name>
</gene>
<dbReference type="CDD" id="cd02440">
    <property type="entry name" value="AdoMet_MTases"/>
    <property type="match status" value="1"/>
</dbReference>
<keyword evidence="1 5" id="KW-0963">Cytoplasm</keyword>
<dbReference type="PANTHER" id="PTHR14614:SF10">
    <property type="entry name" value="PROTEIN N-TERMINAL AND LYSINE N-METHYLTRANSFERASE EFM7"/>
    <property type="match status" value="1"/>
</dbReference>
<organism evidence="6 7">
    <name type="scientific">Alectoria fallacina</name>
    <dbReference type="NCBI Taxonomy" id="1903189"/>
    <lineage>
        <taxon>Eukaryota</taxon>
        <taxon>Fungi</taxon>
        <taxon>Dikarya</taxon>
        <taxon>Ascomycota</taxon>
        <taxon>Pezizomycotina</taxon>
        <taxon>Lecanoromycetes</taxon>
        <taxon>OSLEUM clade</taxon>
        <taxon>Lecanoromycetidae</taxon>
        <taxon>Lecanorales</taxon>
        <taxon>Lecanorineae</taxon>
        <taxon>Parmeliaceae</taxon>
        <taxon>Alectoria</taxon>
    </lineage>
</organism>
<dbReference type="AlphaFoldDB" id="A0A8H3FDF7"/>
<protein>
    <recommendedName>
        <fullName evidence="5">Protein N-terminal and lysine N-methyltransferase EFM7</fullName>
        <ecNumber evidence="5">2.1.1.-</ecNumber>
    </recommendedName>
    <alternativeName>
        <fullName evidence="5">Elongation factor methyltransferase 7</fullName>
    </alternativeName>
</protein>
<dbReference type="InterPro" id="IPR019410">
    <property type="entry name" value="Methyltransf_16"/>
</dbReference>
<dbReference type="EMBL" id="CAJPDR010000115">
    <property type="protein sequence ID" value="CAF9918816.1"/>
    <property type="molecule type" value="Genomic_DNA"/>
</dbReference>
<keyword evidence="7" id="KW-1185">Reference proteome</keyword>
<dbReference type="EC" id="2.1.1.-" evidence="5"/>
<dbReference type="PANTHER" id="PTHR14614">
    <property type="entry name" value="HEPATOCELLULAR CARCINOMA-ASSOCIATED ANTIGEN"/>
    <property type="match status" value="1"/>
</dbReference>
<dbReference type="InterPro" id="IPR029063">
    <property type="entry name" value="SAM-dependent_MTases_sf"/>
</dbReference>
<comment type="function">
    <text evidence="5">S-adenosyl-L-methionine-dependent protein methyltransferase that trimethylates the N-terminal glycine 'Gly-2' of elongation factor 1-alpha, before also catalyzing the mono- and dimethylation of 'Lys-3'.</text>
</comment>
<feature type="binding site" evidence="5">
    <location>
        <begin position="95"/>
        <end position="97"/>
    </location>
    <ligand>
        <name>S-adenosyl-L-methionine</name>
        <dbReference type="ChEBI" id="CHEBI:59789"/>
    </ligand>
</feature>
<dbReference type="InterPro" id="IPR025784">
    <property type="entry name" value="EFM7"/>
</dbReference>
<dbReference type="HAMAP" id="MF_03223">
    <property type="entry name" value="Methyltr_EFM7"/>
    <property type="match status" value="1"/>
</dbReference>
<evidence type="ECO:0000313" key="7">
    <source>
        <dbReference type="Proteomes" id="UP000664203"/>
    </source>
</evidence>
<evidence type="ECO:0000256" key="1">
    <source>
        <dbReference type="ARBA" id="ARBA00022490"/>
    </source>
</evidence>
<dbReference type="PROSITE" id="PS51560">
    <property type="entry name" value="SAM_MT_NNT1"/>
    <property type="match status" value="1"/>
</dbReference>
<evidence type="ECO:0000256" key="4">
    <source>
        <dbReference type="ARBA" id="ARBA00022691"/>
    </source>
</evidence>
<evidence type="ECO:0000256" key="3">
    <source>
        <dbReference type="ARBA" id="ARBA00022679"/>
    </source>
</evidence>
<comment type="subcellular location">
    <subcellularLocation>
        <location evidence="5">Cytoplasm</location>
    </subcellularLocation>
</comment>
<feature type="binding site" evidence="5">
    <location>
        <position position="175"/>
    </location>
    <ligand>
        <name>S-adenosyl-L-methionine</name>
        <dbReference type="ChEBI" id="CHEBI:59789"/>
    </ligand>
</feature>
<comment type="caution">
    <text evidence="6">The sequence shown here is derived from an EMBL/GenBank/DDBJ whole genome shotgun (WGS) entry which is preliminary data.</text>
</comment>
<feature type="binding site" evidence="5">
    <location>
        <position position="151"/>
    </location>
    <ligand>
        <name>S-adenosyl-L-methionine</name>
        <dbReference type="ChEBI" id="CHEBI:59789"/>
    </ligand>
</feature>
<evidence type="ECO:0000256" key="5">
    <source>
        <dbReference type="HAMAP-Rule" id="MF_03223"/>
    </source>
</evidence>
<sequence length="273" mass="30776">MPNIYKNTRKTAMSTDEDEKIENAMFQEPDNYFQPEKPYTHTDYILLSGKKLRLRLVGHNPLWGHYLWNGGQSLSTYLQKHAPTLAHGKTILELGAGAGLPSLVAAILGAQKVVVTDYPDAELIDNLAQNIATCSLLPQPAATIAAEGYLWGSSATSVLAHLPFPHQGFDVLLLADLLFNHSCHDALVSTVAHTLAHTSDARALVFFTPYRPWLREKDMAFFDLCRHKGLEVDKVVEEIMEKVMFEKDKGDELLRRTVFGYEVRWKDLIETRR</sequence>
<dbReference type="GO" id="GO:0071885">
    <property type="term" value="F:N-terminal protein N-methyltransferase activity"/>
    <property type="evidence" value="ECO:0007669"/>
    <property type="project" value="UniProtKB-UniRule"/>
</dbReference>
<accession>A0A8H3FDF7</accession>
<dbReference type="SUPFAM" id="SSF53335">
    <property type="entry name" value="S-adenosyl-L-methionine-dependent methyltransferases"/>
    <property type="match status" value="1"/>
</dbReference>
<feature type="binding site" evidence="5">
    <location>
        <position position="68"/>
    </location>
    <ligand>
        <name>S-adenosyl-L-methionine</name>
        <dbReference type="ChEBI" id="CHEBI:59789"/>
    </ligand>
</feature>
<feature type="binding site" evidence="5">
    <location>
        <position position="117"/>
    </location>
    <ligand>
        <name>S-adenosyl-L-methionine</name>
        <dbReference type="ChEBI" id="CHEBI:59789"/>
    </ligand>
</feature>
<dbReference type="OrthoDB" id="46564at2759"/>
<dbReference type="GO" id="GO:0005737">
    <property type="term" value="C:cytoplasm"/>
    <property type="evidence" value="ECO:0007669"/>
    <property type="project" value="UniProtKB-SubCell"/>
</dbReference>
<dbReference type="Proteomes" id="UP000664203">
    <property type="component" value="Unassembled WGS sequence"/>
</dbReference>
<keyword evidence="2 5" id="KW-0489">Methyltransferase</keyword>
<dbReference type="Gene3D" id="3.40.50.150">
    <property type="entry name" value="Vaccinia Virus protein VP39"/>
    <property type="match status" value="1"/>
</dbReference>
<evidence type="ECO:0000313" key="6">
    <source>
        <dbReference type="EMBL" id="CAF9918816.1"/>
    </source>
</evidence>
<evidence type="ECO:0000256" key="2">
    <source>
        <dbReference type="ARBA" id="ARBA00022603"/>
    </source>
</evidence>
<dbReference type="Pfam" id="PF10294">
    <property type="entry name" value="Methyltransf_16"/>
    <property type="match status" value="1"/>
</dbReference>
<keyword evidence="4 5" id="KW-0949">S-adenosyl-L-methionine</keyword>
<name>A0A8H3FDF7_9LECA</name>
<dbReference type="GO" id="GO:0016279">
    <property type="term" value="F:protein-lysine N-methyltransferase activity"/>
    <property type="evidence" value="ECO:0007669"/>
    <property type="project" value="UniProtKB-UniRule"/>
</dbReference>
<proteinExistence type="inferred from homology"/>
<comment type="similarity">
    <text evidence="5">Belongs to the class I-like SAM-binding methyltransferase superfamily. EFM7 family.</text>
</comment>